<feature type="region of interest" description="Disordered" evidence="1">
    <location>
        <begin position="1"/>
        <end position="53"/>
    </location>
</feature>
<proteinExistence type="predicted"/>
<accession>A0A4V2QAD4</accession>
<feature type="compositionally biased region" description="Basic and acidic residues" evidence="1">
    <location>
        <begin position="1"/>
        <end position="10"/>
    </location>
</feature>
<protein>
    <submittedName>
        <fullName evidence="2">Uncharacterized protein</fullName>
    </submittedName>
</protein>
<feature type="compositionally biased region" description="Basic and acidic residues" evidence="1">
    <location>
        <begin position="24"/>
        <end position="34"/>
    </location>
</feature>
<organism evidence="2 3">
    <name type="scientific">Thermolongibacillus altinsuensis</name>
    <dbReference type="NCBI Taxonomy" id="575256"/>
    <lineage>
        <taxon>Bacteria</taxon>
        <taxon>Bacillati</taxon>
        <taxon>Bacillota</taxon>
        <taxon>Bacilli</taxon>
        <taxon>Bacillales</taxon>
        <taxon>Anoxybacillaceae</taxon>
        <taxon>Thermolongibacillus</taxon>
    </lineage>
</organism>
<comment type="caution">
    <text evidence="2">The sequence shown here is derived from an EMBL/GenBank/DDBJ whole genome shotgun (WGS) entry which is preliminary data.</text>
</comment>
<dbReference type="Proteomes" id="UP000295658">
    <property type="component" value="Unassembled WGS sequence"/>
</dbReference>
<keyword evidence="3" id="KW-1185">Reference proteome</keyword>
<name>A0A4V2QAD4_9BACL</name>
<evidence type="ECO:0000313" key="3">
    <source>
        <dbReference type="Proteomes" id="UP000295658"/>
    </source>
</evidence>
<reference evidence="2 3" key="1">
    <citation type="submission" date="2019-03" db="EMBL/GenBank/DDBJ databases">
        <title>Genomic Encyclopedia of Type Strains, Phase IV (KMG-IV): sequencing the most valuable type-strain genomes for metagenomic binning, comparative biology and taxonomic classification.</title>
        <authorList>
            <person name="Goeker M."/>
        </authorList>
    </citation>
    <scope>NUCLEOTIDE SEQUENCE [LARGE SCALE GENOMIC DNA]</scope>
    <source>
        <strain evidence="2 3">DSM 24979</strain>
    </source>
</reference>
<dbReference type="AlphaFoldDB" id="A0A4V2QAD4"/>
<feature type="compositionally biased region" description="Polar residues" evidence="1">
    <location>
        <begin position="44"/>
        <end position="53"/>
    </location>
</feature>
<dbReference type="EMBL" id="SLUL01000004">
    <property type="protein sequence ID" value="TCL50967.1"/>
    <property type="molecule type" value="Genomic_DNA"/>
</dbReference>
<evidence type="ECO:0000313" key="2">
    <source>
        <dbReference type="EMBL" id="TCL50967.1"/>
    </source>
</evidence>
<gene>
    <name evidence="2" type="ORF">EDD69_10416</name>
</gene>
<sequence>MQIPPNHERIQNPYIVPRVSKTSKVKEKKKDIPLKKRKKKQHGEFTQSFDKKI</sequence>
<evidence type="ECO:0000256" key="1">
    <source>
        <dbReference type="SAM" id="MobiDB-lite"/>
    </source>
</evidence>